<reference evidence="1 2" key="1">
    <citation type="submission" date="2012-04" db="EMBL/GenBank/DDBJ databases">
        <authorList>
            <person name="Harkins D.M."/>
            <person name="Madupu R."/>
            <person name="Durkin A.S."/>
            <person name="Torralba M."/>
            <person name="Methe B."/>
            <person name="Sutton G.G."/>
            <person name="Nelson K.E."/>
        </authorList>
    </citation>
    <scope>NUCLEOTIDE SEQUENCE [LARGE SCALE GENOMIC DNA]</scope>
    <source>
        <strain evidence="1 2">VK64</strain>
    </source>
</reference>
<gene>
    <name evidence="1" type="ORF">HMPREF1051_0888</name>
</gene>
<dbReference type="AlphaFoldDB" id="I2NTE8"/>
<name>I2NTE8_NEISI</name>
<comment type="caution">
    <text evidence="1">The sequence shown here is derived from an EMBL/GenBank/DDBJ whole genome shotgun (WGS) entry which is preliminary data.</text>
</comment>
<sequence length="49" mass="5958">MGYLSSKYKYNQFLFLFIWLIKRNLSARLITQDNIKILIMSFPIRKFAI</sequence>
<organism evidence="1 2">
    <name type="scientific">Neisseria sicca VK64</name>
    <dbReference type="NCBI Taxonomy" id="1095748"/>
    <lineage>
        <taxon>Bacteria</taxon>
        <taxon>Pseudomonadati</taxon>
        <taxon>Pseudomonadota</taxon>
        <taxon>Betaproteobacteria</taxon>
        <taxon>Neisseriales</taxon>
        <taxon>Neisseriaceae</taxon>
        <taxon>Neisseria</taxon>
    </lineage>
</organism>
<dbReference type="Proteomes" id="UP000004473">
    <property type="component" value="Unassembled WGS sequence"/>
</dbReference>
<dbReference type="EMBL" id="AJMT01000087">
    <property type="protein sequence ID" value="EIG29109.1"/>
    <property type="molecule type" value="Genomic_DNA"/>
</dbReference>
<evidence type="ECO:0000313" key="1">
    <source>
        <dbReference type="EMBL" id="EIG29109.1"/>
    </source>
</evidence>
<protein>
    <submittedName>
        <fullName evidence="1">Uncharacterized protein</fullName>
    </submittedName>
</protein>
<evidence type="ECO:0000313" key="2">
    <source>
        <dbReference type="Proteomes" id="UP000004473"/>
    </source>
</evidence>
<accession>I2NTE8</accession>
<proteinExistence type="predicted"/>